<dbReference type="SUPFAM" id="SSF57850">
    <property type="entry name" value="RING/U-box"/>
    <property type="match status" value="1"/>
</dbReference>
<evidence type="ECO:0000259" key="5">
    <source>
        <dbReference type="PROSITE" id="PS50089"/>
    </source>
</evidence>
<feature type="compositionally biased region" description="Polar residues" evidence="4">
    <location>
        <begin position="301"/>
        <end position="314"/>
    </location>
</feature>
<feature type="region of interest" description="Disordered" evidence="4">
    <location>
        <begin position="301"/>
        <end position="359"/>
    </location>
</feature>
<dbReference type="PROSITE" id="PS50089">
    <property type="entry name" value="ZF_RING_2"/>
    <property type="match status" value="1"/>
</dbReference>
<keyword evidence="1 3" id="KW-0863">Zinc-finger</keyword>
<dbReference type="PANTHER" id="PTHR13198">
    <property type="entry name" value="RING FINGER PROTEIN 25"/>
    <property type="match status" value="1"/>
</dbReference>
<dbReference type="CDD" id="cd16470">
    <property type="entry name" value="RING-H2_RNF25"/>
    <property type="match status" value="1"/>
</dbReference>
<dbReference type="PANTHER" id="PTHR13198:SF4">
    <property type="entry name" value="E3 UBIQUITIN-PROTEIN LIGASE RNF25"/>
    <property type="match status" value="1"/>
</dbReference>
<keyword evidence="1 3" id="KW-0479">Metal-binding</keyword>
<dbReference type="GO" id="GO:0033554">
    <property type="term" value="P:cellular response to stress"/>
    <property type="evidence" value="ECO:0007669"/>
    <property type="project" value="UniProtKB-ARBA"/>
</dbReference>
<dbReference type="GO" id="GO:0008270">
    <property type="term" value="F:zinc ion binding"/>
    <property type="evidence" value="ECO:0007669"/>
    <property type="project" value="UniProtKB-KW"/>
</dbReference>
<organism evidence="7">
    <name type="scientific">Xenopsylla cheopis</name>
    <name type="common">Oriental rat flea</name>
    <name type="synonym">Pulex cheopis</name>
    <dbReference type="NCBI Taxonomy" id="163159"/>
    <lineage>
        <taxon>Eukaryota</taxon>
        <taxon>Metazoa</taxon>
        <taxon>Ecdysozoa</taxon>
        <taxon>Arthropoda</taxon>
        <taxon>Hexapoda</taxon>
        <taxon>Insecta</taxon>
        <taxon>Pterygota</taxon>
        <taxon>Neoptera</taxon>
        <taxon>Endopterygota</taxon>
        <taxon>Siphonaptera</taxon>
        <taxon>Pulicidae</taxon>
        <taxon>Xenopsyllinae</taxon>
        <taxon>Xenopsylla</taxon>
    </lineage>
</organism>
<dbReference type="InterPro" id="IPR016135">
    <property type="entry name" value="UBQ-conjugating_enzyme/RWD"/>
</dbReference>
<dbReference type="InterPro" id="IPR001841">
    <property type="entry name" value="Znf_RING"/>
</dbReference>
<dbReference type="GO" id="GO:0061630">
    <property type="term" value="F:ubiquitin protein ligase activity"/>
    <property type="evidence" value="ECO:0007669"/>
    <property type="project" value="InterPro"/>
</dbReference>
<dbReference type="Gene3D" id="3.10.110.10">
    <property type="entry name" value="Ubiquitin Conjugating Enzyme"/>
    <property type="match status" value="1"/>
</dbReference>
<proteinExistence type="predicted"/>
<dbReference type="InterPro" id="IPR013083">
    <property type="entry name" value="Znf_RING/FYVE/PHD"/>
</dbReference>
<reference evidence="7" key="1">
    <citation type="submission" date="2020-03" db="EMBL/GenBank/DDBJ databases">
        <title>Transcriptomic Profiling of the Digestive Tract of the Rat Flea, Xenopsylla cheopis, Following Blood Feeding and Infection with Yersinia pestis.</title>
        <authorList>
            <person name="Bland D.M."/>
            <person name="Martens C.A."/>
            <person name="Virtaneva K."/>
            <person name="Kanakabandi K."/>
            <person name="Long D."/>
            <person name="Rosenke R."/>
            <person name="Saturday G.A."/>
            <person name="Hoyt F.H."/>
            <person name="Bruno D.P."/>
            <person name="Ribeiro J.M.C."/>
            <person name="Hinnebusch J."/>
        </authorList>
    </citation>
    <scope>NUCLEOTIDE SEQUENCE</scope>
</reference>
<dbReference type="GO" id="GO:0010468">
    <property type="term" value="P:regulation of gene expression"/>
    <property type="evidence" value="ECO:0007669"/>
    <property type="project" value="UniProtKB-ARBA"/>
</dbReference>
<evidence type="ECO:0000256" key="3">
    <source>
        <dbReference type="PROSITE-ProRule" id="PRU00175"/>
    </source>
</evidence>
<dbReference type="FunFam" id="3.30.40.10:FF:000215">
    <property type="entry name" value="E3 ubiquitin-protein ligase RNF25"/>
    <property type="match status" value="1"/>
</dbReference>
<accession>A0A6M2DJW8</accession>
<dbReference type="CDD" id="cd23818">
    <property type="entry name" value="RWD_RNF25"/>
    <property type="match status" value="1"/>
</dbReference>
<dbReference type="Gene3D" id="3.30.40.10">
    <property type="entry name" value="Zinc/RING finger domain, C3HC4 (zinc finger)"/>
    <property type="match status" value="1"/>
</dbReference>
<dbReference type="InterPro" id="IPR006575">
    <property type="entry name" value="RWD_dom"/>
</dbReference>
<dbReference type="FunFam" id="3.10.110.10:FF:000050">
    <property type="entry name" value="eIF-2-alpha kinase GCN2"/>
    <property type="match status" value="1"/>
</dbReference>
<dbReference type="Pfam" id="PF05773">
    <property type="entry name" value="RWD"/>
    <property type="match status" value="1"/>
</dbReference>
<name>A0A6M2DJW8_XENCH</name>
<dbReference type="SMART" id="SM00591">
    <property type="entry name" value="RWD"/>
    <property type="match status" value="1"/>
</dbReference>
<dbReference type="GO" id="GO:0051246">
    <property type="term" value="P:regulation of protein metabolic process"/>
    <property type="evidence" value="ECO:0007669"/>
    <property type="project" value="UniProtKB-ARBA"/>
</dbReference>
<dbReference type="GO" id="GO:0005634">
    <property type="term" value="C:nucleus"/>
    <property type="evidence" value="ECO:0007669"/>
    <property type="project" value="TreeGrafter"/>
</dbReference>
<dbReference type="PROSITE" id="PS50908">
    <property type="entry name" value="RWD"/>
    <property type="match status" value="1"/>
</dbReference>
<feature type="domain" description="RING-type" evidence="5">
    <location>
        <begin position="124"/>
        <end position="188"/>
    </location>
</feature>
<dbReference type="Pfam" id="PF17123">
    <property type="entry name" value="zf-RING_11"/>
    <property type="match status" value="1"/>
</dbReference>
<evidence type="ECO:0000256" key="1">
    <source>
        <dbReference type="ARBA" id="ARBA00022771"/>
    </source>
</evidence>
<dbReference type="SMART" id="SM00184">
    <property type="entry name" value="RING"/>
    <property type="match status" value="1"/>
</dbReference>
<feature type="domain" description="RWD" evidence="6">
    <location>
        <begin position="7"/>
        <end position="117"/>
    </location>
</feature>
<dbReference type="GO" id="GO:0009893">
    <property type="term" value="P:positive regulation of metabolic process"/>
    <property type="evidence" value="ECO:0007669"/>
    <property type="project" value="UniProtKB-ARBA"/>
</dbReference>
<evidence type="ECO:0000256" key="4">
    <source>
        <dbReference type="SAM" id="MobiDB-lite"/>
    </source>
</evidence>
<dbReference type="InterPro" id="IPR039133">
    <property type="entry name" value="RNF25"/>
</dbReference>
<evidence type="ECO:0000313" key="7">
    <source>
        <dbReference type="EMBL" id="NOV46346.1"/>
    </source>
</evidence>
<dbReference type="AlphaFoldDB" id="A0A6M2DJW8"/>
<evidence type="ECO:0000259" key="6">
    <source>
        <dbReference type="PROSITE" id="PS50908"/>
    </source>
</evidence>
<dbReference type="SUPFAM" id="SSF54495">
    <property type="entry name" value="UBC-like"/>
    <property type="match status" value="1"/>
</dbReference>
<sequence length="359" mass="41138">MDERISDEIEALEAILMNDVTIQYNKESNNPEMIETVVFPSTMEDAQQQYVCITLQVWITQGYPDCAPTIKLKNPRGLDDNMINRIEKEVDKKMHQSLGQPVVFELIDVIREHLTDSNLPTGQCVICLYGFQEGDLFTKTTCYHYFHSHCLACHLVAGEKNHKEEQEKLPPWQRQQNAGFKALCPVCREHIDCDLKTLLLATPPLEVEQAQNFELTAELRALQVKMSELYLHQQMKGGIIDIEAEQNKLLLTTGTQEEEDENNQISIEGAMSQQSTDAQNNLKAQQTVNSNVPNQSVKQQNIQEGNQPAPQNEMQKNHNKNIYKGGHYRNYQRGGYRGRRGHHSRRMQNQTSNDANTDR</sequence>
<keyword evidence="2" id="KW-0862">Zinc</keyword>
<evidence type="ECO:0000256" key="2">
    <source>
        <dbReference type="ARBA" id="ARBA00022833"/>
    </source>
</evidence>
<protein>
    <submittedName>
        <fullName evidence="7">Putative e3 ubiquitin-protein ligase rnf25 copidosoma floridanum</fullName>
    </submittedName>
</protein>
<dbReference type="GO" id="GO:0016567">
    <property type="term" value="P:protein ubiquitination"/>
    <property type="evidence" value="ECO:0007669"/>
    <property type="project" value="TreeGrafter"/>
</dbReference>
<feature type="compositionally biased region" description="Basic residues" evidence="4">
    <location>
        <begin position="336"/>
        <end position="346"/>
    </location>
</feature>
<dbReference type="EMBL" id="GIIL01002620">
    <property type="protein sequence ID" value="NOV46346.1"/>
    <property type="molecule type" value="Transcribed_RNA"/>
</dbReference>
<feature type="compositionally biased region" description="Polar residues" evidence="4">
    <location>
        <begin position="347"/>
        <end position="359"/>
    </location>
</feature>